<dbReference type="InterPro" id="IPR003594">
    <property type="entry name" value="HATPase_dom"/>
</dbReference>
<proteinExistence type="predicted"/>
<dbReference type="Pfam" id="PF02518">
    <property type="entry name" value="HATPase_c"/>
    <property type="match status" value="1"/>
</dbReference>
<dbReference type="Gene3D" id="1.10.287.130">
    <property type="match status" value="1"/>
</dbReference>
<dbReference type="PANTHER" id="PTHR45569">
    <property type="entry name" value="SENSOR PROTEIN KDPD"/>
    <property type="match status" value="1"/>
</dbReference>
<dbReference type="Pfam" id="PF00512">
    <property type="entry name" value="HisKA"/>
    <property type="match status" value="1"/>
</dbReference>
<reference evidence="3" key="1">
    <citation type="submission" date="2009-10" db="EMBL/GenBank/DDBJ databases">
        <title>Diversity of trophic interactions inside an arsenic-rich microbial ecosystem.</title>
        <authorList>
            <person name="Bertin P.N."/>
            <person name="Heinrich-Salmeron A."/>
            <person name="Pelletier E."/>
            <person name="Goulhen-Chollet F."/>
            <person name="Arsene-Ploetze F."/>
            <person name="Gallien S."/>
            <person name="Calteau A."/>
            <person name="Vallenet D."/>
            <person name="Casiot C."/>
            <person name="Chane-Woon-Ming B."/>
            <person name="Giloteaux L."/>
            <person name="Barakat M."/>
            <person name="Bonnefoy V."/>
            <person name="Bruneel O."/>
            <person name="Chandler M."/>
            <person name="Cleiss J."/>
            <person name="Duran R."/>
            <person name="Elbaz-Poulichet F."/>
            <person name="Fonknechten N."/>
            <person name="Lauga B."/>
            <person name="Mornico D."/>
            <person name="Ortet P."/>
            <person name="Schaeffer C."/>
            <person name="Siguier P."/>
            <person name="Alexander Thil Smith A."/>
            <person name="Van Dorsselaer A."/>
            <person name="Weissenbach J."/>
            <person name="Medigue C."/>
            <person name="Le Paslier D."/>
        </authorList>
    </citation>
    <scope>NUCLEOTIDE SEQUENCE</scope>
</reference>
<dbReference type="InterPro" id="IPR052023">
    <property type="entry name" value="Histidine_kinase_KdpD"/>
</dbReference>
<comment type="caution">
    <text evidence="3">The sequence shown here is derived from an EMBL/GenBank/DDBJ whole genome shotgun (WGS) entry which is preliminary data.</text>
</comment>
<dbReference type="GO" id="GO:0000155">
    <property type="term" value="F:phosphorelay sensor kinase activity"/>
    <property type="evidence" value="ECO:0007669"/>
    <property type="project" value="InterPro"/>
</dbReference>
<keyword evidence="1" id="KW-0597">Phosphoprotein</keyword>
<keyword evidence="3" id="KW-0418">Kinase</keyword>
<evidence type="ECO:0000313" key="3">
    <source>
        <dbReference type="EMBL" id="CBI00668.1"/>
    </source>
</evidence>
<organism evidence="3">
    <name type="scientific">mine drainage metagenome</name>
    <dbReference type="NCBI Taxonomy" id="410659"/>
    <lineage>
        <taxon>unclassified sequences</taxon>
        <taxon>metagenomes</taxon>
        <taxon>ecological metagenomes</taxon>
    </lineage>
</organism>
<evidence type="ECO:0000259" key="2">
    <source>
        <dbReference type="PROSITE" id="PS50109"/>
    </source>
</evidence>
<dbReference type="SUPFAM" id="SSF47384">
    <property type="entry name" value="Homodimeric domain of signal transducing histidine kinase"/>
    <property type="match status" value="1"/>
</dbReference>
<dbReference type="InterPro" id="IPR003661">
    <property type="entry name" value="HisK_dim/P_dom"/>
</dbReference>
<sequence>MVVLVQSIFELESAAIFDADLREVYRVGEWSDNLEDLLQNIYIFEMAGNDLETGLVRRVLQIGNLPIGAMLLRGETSAWIANVIASLVAITFDRYHAFANESRTERARQTEQLRTTVLDSLAHEYKTPLTVIEAASSGLSAMGNLTSAQAELVTLIDEQAKLLTQLTTRLLKTARLEASDLVPHPESILIAPLIEDVVASLREQLASVRVQITISHDNLLIHCDRNLLVALLTQYVDNAGKYADAGTTVTIQAAEDANDIVFSVHSFGPVIQLADYERIFDRYYRCSISDNKAPGTGIGLSVARRAVQAQGGHVWVTSGTRKGTTFYASLPTTPHEGARL</sequence>
<dbReference type="SMART" id="SM00388">
    <property type="entry name" value="HisKA"/>
    <property type="match status" value="1"/>
</dbReference>
<dbReference type="EC" id="2.7.13.3" evidence="3"/>
<dbReference type="CDD" id="cd00082">
    <property type="entry name" value="HisKA"/>
    <property type="match status" value="1"/>
</dbReference>
<dbReference type="SUPFAM" id="SSF55874">
    <property type="entry name" value="ATPase domain of HSP90 chaperone/DNA topoisomerase II/histidine kinase"/>
    <property type="match status" value="1"/>
</dbReference>
<dbReference type="InterPro" id="IPR036097">
    <property type="entry name" value="HisK_dim/P_sf"/>
</dbReference>
<dbReference type="GO" id="GO:0005886">
    <property type="term" value="C:plasma membrane"/>
    <property type="evidence" value="ECO:0007669"/>
    <property type="project" value="TreeGrafter"/>
</dbReference>
<accession>E6Q0F9</accession>
<dbReference type="Gene3D" id="3.30.565.10">
    <property type="entry name" value="Histidine kinase-like ATPase, C-terminal domain"/>
    <property type="match status" value="1"/>
</dbReference>
<dbReference type="EMBL" id="CABN01000161">
    <property type="protein sequence ID" value="CBI00668.1"/>
    <property type="molecule type" value="Genomic_DNA"/>
</dbReference>
<name>E6Q0F9_9ZZZZ</name>
<feature type="domain" description="Histidine kinase" evidence="2">
    <location>
        <begin position="120"/>
        <end position="334"/>
    </location>
</feature>
<dbReference type="SMART" id="SM00387">
    <property type="entry name" value="HATPase_c"/>
    <property type="match status" value="1"/>
</dbReference>
<dbReference type="InterPro" id="IPR036890">
    <property type="entry name" value="HATPase_C_sf"/>
</dbReference>
<dbReference type="PANTHER" id="PTHR45569:SF1">
    <property type="entry name" value="SENSOR PROTEIN KDPD"/>
    <property type="match status" value="1"/>
</dbReference>
<dbReference type="InterPro" id="IPR004358">
    <property type="entry name" value="Sig_transdc_His_kin-like_C"/>
</dbReference>
<dbReference type="AlphaFoldDB" id="E6Q0F9"/>
<protein>
    <submittedName>
        <fullName evidence="3">Putative Histidine kinase</fullName>
        <ecNumber evidence="3">2.7.13.3</ecNumber>
    </submittedName>
</protein>
<evidence type="ECO:0000256" key="1">
    <source>
        <dbReference type="ARBA" id="ARBA00022553"/>
    </source>
</evidence>
<gene>
    <name evidence="3" type="ORF">CARN3_0221</name>
</gene>
<dbReference type="PRINTS" id="PR00344">
    <property type="entry name" value="BCTRLSENSOR"/>
</dbReference>
<dbReference type="PROSITE" id="PS50109">
    <property type="entry name" value="HIS_KIN"/>
    <property type="match status" value="1"/>
</dbReference>
<keyword evidence="3" id="KW-0808">Transferase</keyword>
<dbReference type="InterPro" id="IPR005467">
    <property type="entry name" value="His_kinase_dom"/>
</dbReference>